<feature type="transmembrane region" description="Helical" evidence="2">
    <location>
        <begin position="195"/>
        <end position="214"/>
    </location>
</feature>
<dbReference type="OrthoDB" id="2448307at2759"/>
<dbReference type="GO" id="GO:0005794">
    <property type="term" value="C:Golgi apparatus"/>
    <property type="evidence" value="ECO:0007669"/>
    <property type="project" value="TreeGrafter"/>
</dbReference>
<feature type="transmembrane region" description="Helical" evidence="2">
    <location>
        <begin position="279"/>
        <end position="306"/>
    </location>
</feature>
<keyword evidence="2" id="KW-0812">Transmembrane</keyword>
<protein>
    <recommendedName>
        <fullName evidence="3">DUF7789 domain-containing protein</fullName>
    </recommendedName>
</protein>
<dbReference type="InParanoid" id="A0A165PE69"/>
<keyword evidence="2" id="KW-1133">Transmembrane helix</keyword>
<dbReference type="AlphaFoldDB" id="A0A165PE69"/>
<evidence type="ECO:0000313" key="5">
    <source>
        <dbReference type="Proteomes" id="UP000077266"/>
    </source>
</evidence>
<reference evidence="4 5" key="1">
    <citation type="journal article" date="2016" name="Mol. Biol. Evol.">
        <title>Comparative Genomics of Early-Diverging Mushroom-Forming Fungi Provides Insights into the Origins of Lignocellulose Decay Capabilities.</title>
        <authorList>
            <person name="Nagy L.G."/>
            <person name="Riley R."/>
            <person name="Tritt A."/>
            <person name="Adam C."/>
            <person name="Daum C."/>
            <person name="Floudas D."/>
            <person name="Sun H."/>
            <person name="Yadav J.S."/>
            <person name="Pangilinan J."/>
            <person name="Larsson K.H."/>
            <person name="Matsuura K."/>
            <person name="Barry K."/>
            <person name="Labutti K."/>
            <person name="Kuo R."/>
            <person name="Ohm R.A."/>
            <person name="Bhattacharya S.S."/>
            <person name="Shirouzu T."/>
            <person name="Yoshinaga Y."/>
            <person name="Martin F.M."/>
            <person name="Grigoriev I.V."/>
            <person name="Hibbett D.S."/>
        </authorList>
    </citation>
    <scope>NUCLEOTIDE SEQUENCE [LARGE SCALE GENOMIC DNA]</scope>
    <source>
        <strain evidence="4 5">HHB12029</strain>
    </source>
</reference>
<gene>
    <name evidence="4" type="ORF">EXIGLDRAFT_637823</name>
</gene>
<proteinExistence type="predicted"/>
<keyword evidence="5" id="KW-1185">Reference proteome</keyword>
<sequence length="455" mass="51577">MSRFQSDPNGPYPYRTEHVELPVTRSPADYAPHYPPSSFRQDQDELDYDHYDAKQPPFDYAPSQRGGYPMFHKDPSYMSDISDHTAVDRSPQPGLPVQQQLAAEPESSGFWIKILPNSMACRLYLLTVLIETIVDIAIEVDLLVLLNQQSHTSADRATQLEFERLPVYLVVFGLAHLFQLVLALDAVHAQNTLQFLFLAGFNALLLAYAIVQASEIREFVNPNTPGLSHIPVNVMTTIIAVVIGLCEIGYIVLGWKIYTEFGWKVYKLLGADRSVKRMFVHLQVFLCLIKFDQFFFVGFTVQWIFLVLGGQEQQGSEYYMTIIALPFSVVVLIAGHVAAHRERKWLMGVFICGLTAASVYFIYKFYRILKSRDDPDFAPVFKSLTIFSVLATFLLFVTFTWACIVMHNFGRGLKARVAKHKKGQASIAMSSRTGRTRRTTNMEAMAAHPHRISID</sequence>
<feature type="transmembrane region" description="Helical" evidence="2">
    <location>
        <begin position="165"/>
        <end position="183"/>
    </location>
</feature>
<feature type="transmembrane region" description="Helical" evidence="2">
    <location>
        <begin position="123"/>
        <end position="145"/>
    </location>
</feature>
<feature type="transmembrane region" description="Helical" evidence="2">
    <location>
        <begin position="318"/>
        <end position="338"/>
    </location>
</feature>
<dbReference type="PANTHER" id="PTHR34391:SF2">
    <property type="entry name" value="TRP C-TERMINAL DOMAIN-CONTAINING PROTEIN"/>
    <property type="match status" value="1"/>
</dbReference>
<dbReference type="PANTHER" id="PTHR34391">
    <property type="entry name" value="UPF0658 GOLGI APPARATUS MEMBRANE PROTEIN C1952.10C-RELATED"/>
    <property type="match status" value="1"/>
</dbReference>
<dbReference type="Pfam" id="PF25044">
    <property type="entry name" value="DUF7789"/>
    <property type="match status" value="1"/>
</dbReference>
<feature type="transmembrane region" description="Helical" evidence="2">
    <location>
        <begin position="345"/>
        <end position="363"/>
    </location>
</feature>
<feature type="transmembrane region" description="Helical" evidence="2">
    <location>
        <begin position="234"/>
        <end position="258"/>
    </location>
</feature>
<feature type="region of interest" description="Disordered" evidence="1">
    <location>
        <begin position="1"/>
        <end position="45"/>
    </location>
</feature>
<dbReference type="InterPro" id="IPR040410">
    <property type="entry name" value="UPF0658_Golgi"/>
</dbReference>
<accession>A0A165PE69</accession>
<keyword evidence="2" id="KW-0472">Membrane</keyword>
<evidence type="ECO:0000256" key="1">
    <source>
        <dbReference type="SAM" id="MobiDB-lite"/>
    </source>
</evidence>
<dbReference type="InterPro" id="IPR056691">
    <property type="entry name" value="DUF7789"/>
</dbReference>
<dbReference type="EMBL" id="KV425890">
    <property type="protein sequence ID" value="KZW02046.1"/>
    <property type="molecule type" value="Genomic_DNA"/>
</dbReference>
<evidence type="ECO:0000256" key="2">
    <source>
        <dbReference type="SAM" id="Phobius"/>
    </source>
</evidence>
<evidence type="ECO:0000313" key="4">
    <source>
        <dbReference type="EMBL" id="KZW02046.1"/>
    </source>
</evidence>
<feature type="transmembrane region" description="Helical" evidence="2">
    <location>
        <begin position="383"/>
        <end position="406"/>
    </location>
</feature>
<name>A0A165PE69_EXIGL</name>
<dbReference type="Proteomes" id="UP000077266">
    <property type="component" value="Unassembled WGS sequence"/>
</dbReference>
<evidence type="ECO:0000259" key="3">
    <source>
        <dbReference type="Pfam" id="PF25044"/>
    </source>
</evidence>
<organism evidence="4 5">
    <name type="scientific">Exidia glandulosa HHB12029</name>
    <dbReference type="NCBI Taxonomy" id="1314781"/>
    <lineage>
        <taxon>Eukaryota</taxon>
        <taxon>Fungi</taxon>
        <taxon>Dikarya</taxon>
        <taxon>Basidiomycota</taxon>
        <taxon>Agaricomycotina</taxon>
        <taxon>Agaricomycetes</taxon>
        <taxon>Auriculariales</taxon>
        <taxon>Exidiaceae</taxon>
        <taxon>Exidia</taxon>
    </lineage>
</organism>
<feature type="domain" description="DUF7789" evidence="3">
    <location>
        <begin position="270"/>
        <end position="397"/>
    </location>
</feature>